<proteinExistence type="predicted"/>
<protein>
    <submittedName>
        <fullName evidence="1">Uncharacterized protein</fullName>
    </submittedName>
</protein>
<dbReference type="EMBL" id="JBHUIO010000002">
    <property type="protein sequence ID" value="MFD2168487.1"/>
    <property type="molecule type" value="Genomic_DNA"/>
</dbReference>
<name>A0ABW4ZRR1_9BACL</name>
<comment type="caution">
    <text evidence="1">The sequence shown here is derived from an EMBL/GenBank/DDBJ whole genome shotgun (WGS) entry which is preliminary data.</text>
</comment>
<gene>
    <name evidence="1" type="ORF">ACFSOY_00455</name>
</gene>
<reference evidence="2" key="1">
    <citation type="journal article" date="2019" name="Int. J. Syst. Evol. Microbiol.">
        <title>The Global Catalogue of Microorganisms (GCM) 10K type strain sequencing project: providing services to taxonomists for standard genome sequencing and annotation.</title>
        <authorList>
            <consortium name="The Broad Institute Genomics Platform"/>
            <consortium name="The Broad Institute Genome Sequencing Center for Infectious Disease"/>
            <person name="Wu L."/>
            <person name="Ma J."/>
        </authorList>
    </citation>
    <scope>NUCLEOTIDE SEQUENCE [LARGE SCALE GENOMIC DNA]</scope>
    <source>
        <strain evidence="2">CGMCC 1.13574</strain>
    </source>
</reference>
<accession>A0ABW4ZRR1</accession>
<keyword evidence="2" id="KW-1185">Reference proteome</keyword>
<evidence type="ECO:0000313" key="2">
    <source>
        <dbReference type="Proteomes" id="UP001597343"/>
    </source>
</evidence>
<organism evidence="1 2">
    <name type="scientific">Tumebacillus lipolyticus</name>
    <dbReference type="NCBI Taxonomy" id="1280370"/>
    <lineage>
        <taxon>Bacteria</taxon>
        <taxon>Bacillati</taxon>
        <taxon>Bacillota</taxon>
        <taxon>Bacilli</taxon>
        <taxon>Bacillales</taxon>
        <taxon>Alicyclobacillaceae</taxon>
        <taxon>Tumebacillus</taxon>
    </lineage>
</organism>
<dbReference type="RefSeq" id="WP_386043241.1">
    <property type="nucleotide sequence ID" value="NZ_JBHUIO010000002.1"/>
</dbReference>
<sequence length="105" mass="12293">MSEQKSLMAQDLRLYRVNDEFSDWYIARSVDETIRGHIDTYGVAPEDVCAADVTCYEEDQDFTLTTLNDDDSQVKDTKKVREWLEDWLTKHDVHEVPYHFASTEA</sequence>
<dbReference type="Proteomes" id="UP001597343">
    <property type="component" value="Unassembled WGS sequence"/>
</dbReference>
<evidence type="ECO:0000313" key="1">
    <source>
        <dbReference type="EMBL" id="MFD2168487.1"/>
    </source>
</evidence>